<evidence type="ECO:0000256" key="1">
    <source>
        <dbReference type="SAM" id="MobiDB-lite"/>
    </source>
</evidence>
<proteinExistence type="predicted"/>
<dbReference type="InterPro" id="IPR045518">
    <property type="entry name" value="2EXR"/>
</dbReference>
<sequence>MASQFHPFPRLPLEIQTIIWTFTLPPPSIHRLHICTLPIDNLALMNRRISYDEERRWRRSAGFYFSSPCCPPVLLHISRHTRQLAHSLYQQVFTVGGEGQGQGLGLWYQAVNTFREDWEADVFWEEWESGGGGDERREFFEQEKEVFDEAREYARRSGSGMEGVKQKLRVRKGWDRLQDRSLIYKGKWLERAKRIFREGKRFVERVKGGLGVWYRPGVDVLFLEKDEMRVLAGLVAEMTGEWALGDVKTLAVEECWEGDRGDWKENWRVLFGIRGDIGGNGEQNVLDSESNEMEEMPLALFRSLDELTVVVSDGYHNHRDTASPMICIDYPKETVEKWKEECRLRTLTKLQKNSALTKIPVVKVVRDDELFNRSGESRYGWSKARWDGCHMGHREDCYRRGLGESAKSPRDAPRRSIRRPAGPPPPPPPPQPRCRHYIWCIEIK</sequence>
<dbReference type="PANTHER" id="PTHR35910:SF1">
    <property type="entry name" value="2EXR DOMAIN-CONTAINING PROTEIN"/>
    <property type="match status" value="1"/>
</dbReference>
<evidence type="ECO:0000313" key="4">
    <source>
        <dbReference type="Proteomes" id="UP000235786"/>
    </source>
</evidence>
<feature type="compositionally biased region" description="Basic and acidic residues" evidence="1">
    <location>
        <begin position="401"/>
        <end position="414"/>
    </location>
</feature>
<accession>A0A2J6RM13</accession>
<feature type="domain" description="2EXR" evidence="2">
    <location>
        <begin position="5"/>
        <end position="98"/>
    </location>
</feature>
<name>A0A2J6RM13_HYAVF</name>
<feature type="compositionally biased region" description="Pro residues" evidence="1">
    <location>
        <begin position="421"/>
        <end position="432"/>
    </location>
</feature>
<dbReference type="Proteomes" id="UP000235786">
    <property type="component" value="Unassembled WGS sequence"/>
</dbReference>
<keyword evidence="4" id="KW-1185">Reference proteome</keyword>
<dbReference type="OrthoDB" id="3473305at2759"/>
<dbReference type="Pfam" id="PF20150">
    <property type="entry name" value="2EXR"/>
    <property type="match status" value="1"/>
</dbReference>
<feature type="region of interest" description="Disordered" evidence="1">
    <location>
        <begin position="401"/>
        <end position="433"/>
    </location>
</feature>
<organism evidence="3 4">
    <name type="scientific">Hyaloscypha variabilis (strain UAMH 11265 / GT02V1 / F)</name>
    <name type="common">Meliniomyces variabilis</name>
    <dbReference type="NCBI Taxonomy" id="1149755"/>
    <lineage>
        <taxon>Eukaryota</taxon>
        <taxon>Fungi</taxon>
        <taxon>Dikarya</taxon>
        <taxon>Ascomycota</taxon>
        <taxon>Pezizomycotina</taxon>
        <taxon>Leotiomycetes</taxon>
        <taxon>Helotiales</taxon>
        <taxon>Hyaloscyphaceae</taxon>
        <taxon>Hyaloscypha</taxon>
        <taxon>Hyaloscypha variabilis</taxon>
    </lineage>
</organism>
<reference evidence="3 4" key="1">
    <citation type="submission" date="2016-04" db="EMBL/GenBank/DDBJ databases">
        <title>A degradative enzymes factory behind the ericoid mycorrhizal symbiosis.</title>
        <authorList>
            <consortium name="DOE Joint Genome Institute"/>
            <person name="Martino E."/>
            <person name="Morin E."/>
            <person name="Grelet G."/>
            <person name="Kuo A."/>
            <person name="Kohler A."/>
            <person name="Daghino S."/>
            <person name="Barry K."/>
            <person name="Choi C."/>
            <person name="Cichocki N."/>
            <person name="Clum A."/>
            <person name="Copeland A."/>
            <person name="Hainaut M."/>
            <person name="Haridas S."/>
            <person name="Labutti K."/>
            <person name="Lindquist E."/>
            <person name="Lipzen A."/>
            <person name="Khouja H.-R."/>
            <person name="Murat C."/>
            <person name="Ohm R."/>
            <person name="Olson A."/>
            <person name="Spatafora J."/>
            <person name="Veneault-Fourrey C."/>
            <person name="Henrissat B."/>
            <person name="Grigoriev I."/>
            <person name="Martin F."/>
            <person name="Perotto S."/>
        </authorList>
    </citation>
    <scope>NUCLEOTIDE SEQUENCE [LARGE SCALE GENOMIC DNA]</scope>
    <source>
        <strain evidence="3 4">F</strain>
    </source>
</reference>
<dbReference type="AlphaFoldDB" id="A0A2J6RM13"/>
<dbReference type="EMBL" id="KZ613946">
    <property type="protein sequence ID" value="PMD39553.1"/>
    <property type="molecule type" value="Genomic_DNA"/>
</dbReference>
<protein>
    <recommendedName>
        <fullName evidence="2">2EXR domain-containing protein</fullName>
    </recommendedName>
</protein>
<evidence type="ECO:0000259" key="2">
    <source>
        <dbReference type="Pfam" id="PF20150"/>
    </source>
</evidence>
<gene>
    <name evidence="3" type="ORF">L207DRAFT_566519</name>
</gene>
<dbReference type="PANTHER" id="PTHR35910">
    <property type="entry name" value="2EXR DOMAIN-CONTAINING PROTEIN"/>
    <property type="match status" value="1"/>
</dbReference>
<evidence type="ECO:0000313" key="3">
    <source>
        <dbReference type="EMBL" id="PMD39553.1"/>
    </source>
</evidence>